<name>A0ABY0ULC8_9PSED</name>
<evidence type="ECO:0000313" key="3">
    <source>
        <dbReference type="Proteomes" id="UP000183126"/>
    </source>
</evidence>
<sequence length="93" mass="10399">MVDPSRVDSQTGLTNLDLMKNGLAPYGPDGKKVNLHHMLQIQDGPIAEVTQSFHQQNSGAIHINSGSDISSGINRSQFEKWKKDYWRSRASNF</sequence>
<organism evidence="2 3">
    <name type="scientific">Pseudomonas trivialis</name>
    <dbReference type="NCBI Taxonomy" id="200450"/>
    <lineage>
        <taxon>Bacteria</taxon>
        <taxon>Pseudomonadati</taxon>
        <taxon>Pseudomonadota</taxon>
        <taxon>Gammaproteobacteria</taxon>
        <taxon>Pseudomonadales</taxon>
        <taxon>Pseudomonadaceae</taxon>
        <taxon>Pseudomonas</taxon>
    </lineage>
</organism>
<gene>
    <name evidence="2" type="ORF">SAMN04490205_3898</name>
</gene>
<dbReference type="Pfam" id="PF14411">
    <property type="entry name" value="LHH"/>
    <property type="match status" value="1"/>
</dbReference>
<dbReference type="Proteomes" id="UP000183126">
    <property type="component" value="Chromosome I"/>
</dbReference>
<accession>A0ABY0ULC8</accession>
<feature type="domain" description="LHH" evidence="1">
    <location>
        <begin position="14"/>
        <end position="91"/>
    </location>
</feature>
<reference evidence="2 3" key="1">
    <citation type="submission" date="2016-10" db="EMBL/GenBank/DDBJ databases">
        <authorList>
            <person name="Varghese N."/>
            <person name="Submissions S."/>
        </authorList>
    </citation>
    <scope>NUCLEOTIDE SEQUENCE [LARGE SCALE GENOMIC DNA]</scope>
    <source>
        <strain evidence="2 3">BS3111</strain>
    </source>
</reference>
<dbReference type="InterPro" id="IPR026834">
    <property type="entry name" value="LHH"/>
</dbReference>
<keyword evidence="3" id="KW-1185">Reference proteome</keyword>
<proteinExistence type="predicted"/>
<protein>
    <submittedName>
        <fullName evidence="2">A nuclease of the HNH/ENDO VII superfamily with conserved LHH</fullName>
    </submittedName>
</protein>
<dbReference type="EMBL" id="LT629760">
    <property type="protein sequence ID" value="SDS86451.1"/>
    <property type="molecule type" value="Genomic_DNA"/>
</dbReference>
<evidence type="ECO:0000259" key="1">
    <source>
        <dbReference type="Pfam" id="PF14411"/>
    </source>
</evidence>
<evidence type="ECO:0000313" key="2">
    <source>
        <dbReference type="EMBL" id="SDS86451.1"/>
    </source>
</evidence>